<organism evidence="1 2">
    <name type="scientific">Bacillus xiapuensis</name>
    <dbReference type="NCBI Taxonomy" id="2014075"/>
    <lineage>
        <taxon>Bacteria</taxon>
        <taxon>Bacillati</taxon>
        <taxon>Bacillota</taxon>
        <taxon>Bacilli</taxon>
        <taxon>Bacillales</taxon>
        <taxon>Bacillaceae</taxon>
        <taxon>Bacillus</taxon>
    </lineage>
</organism>
<name>A0ABU6ND63_9BACI</name>
<comment type="caution">
    <text evidence="1">The sequence shown here is derived from an EMBL/GenBank/DDBJ whole genome shotgun (WGS) entry which is preliminary data.</text>
</comment>
<dbReference type="Proteomes" id="UP001330749">
    <property type="component" value="Unassembled WGS sequence"/>
</dbReference>
<sequence>MYEGFYIEYKGRQCFFDYKNLSNSSFYPEVIYEDISGDGKKDLVVINTLVHGTGISAKEVHVFHKNFYDGEDFLQEQLVESPIIAVHKSKTFQRLKKKTPVYVGHDHLYFRIVDHKLIAHVGVLKNQHNMDDFSVTYLFKHGGYQVKSIHYRTSN</sequence>
<gene>
    <name evidence="1" type="ORF">P4447_17070</name>
</gene>
<reference evidence="1 2" key="1">
    <citation type="submission" date="2023-03" db="EMBL/GenBank/DDBJ databases">
        <title>Bacillus Genome Sequencing.</title>
        <authorList>
            <person name="Dunlap C."/>
        </authorList>
    </citation>
    <scope>NUCLEOTIDE SEQUENCE [LARGE SCALE GENOMIC DNA]</scope>
    <source>
        <strain evidence="1 2">B-14544</strain>
    </source>
</reference>
<evidence type="ECO:0000313" key="2">
    <source>
        <dbReference type="Proteomes" id="UP001330749"/>
    </source>
</evidence>
<protein>
    <submittedName>
        <fullName evidence="1">Uncharacterized protein</fullName>
    </submittedName>
</protein>
<evidence type="ECO:0000313" key="1">
    <source>
        <dbReference type="EMBL" id="MED3564134.1"/>
    </source>
</evidence>
<dbReference type="RefSeq" id="WP_327969255.1">
    <property type="nucleotide sequence ID" value="NZ_JARMQG010000272.1"/>
</dbReference>
<accession>A0ABU6ND63</accession>
<dbReference type="EMBL" id="JARMQG010000272">
    <property type="protein sequence ID" value="MED3564134.1"/>
    <property type="molecule type" value="Genomic_DNA"/>
</dbReference>
<keyword evidence="2" id="KW-1185">Reference proteome</keyword>
<proteinExistence type="predicted"/>